<dbReference type="Gene3D" id="3.40.50.720">
    <property type="entry name" value="NAD(P)-binding Rossmann-like Domain"/>
    <property type="match status" value="1"/>
</dbReference>
<dbReference type="GO" id="GO:0016616">
    <property type="term" value="F:oxidoreductase activity, acting on the CH-OH group of donors, NAD or NADP as acceptor"/>
    <property type="evidence" value="ECO:0007669"/>
    <property type="project" value="InterPro"/>
</dbReference>
<gene>
    <name evidence="2" type="ORF">PMEA_00009370</name>
</gene>
<proteinExistence type="predicted"/>
<accession>A0AAU9Y608</accession>
<name>A0AAU9Y608_9CNID</name>
<keyword evidence="3" id="KW-1185">Reference proteome</keyword>
<dbReference type="GO" id="GO:0006694">
    <property type="term" value="P:steroid biosynthetic process"/>
    <property type="evidence" value="ECO:0007669"/>
    <property type="project" value="InterPro"/>
</dbReference>
<evidence type="ECO:0000259" key="1">
    <source>
        <dbReference type="Pfam" id="PF01073"/>
    </source>
</evidence>
<feature type="non-terminal residue" evidence="2">
    <location>
        <position position="1"/>
    </location>
</feature>
<organism evidence="2 3">
    <name type="scientific">Pocillopora meandrina</name>
    <dbReference type="NCBI Taxonomy" id="46732"/>
    <lineage>
        <taxon>Eukaryota</taxon>
        <taxon>Metazoa</taxon>
        <taxon>Cnidaria</taxon>
        <taxon>Anthozoa</taxon>
        <taxon>Hexacorallia</taxon>
        <taxon>Scleractinia</taxon>
        <taxon>Astrocoeniina</taxon>
        <taxon>Pocilloporidae</taxon>
        <taxon>Pocillopora</taxon>
    </lineage>
</organism>
<dbReference type="AlphaFoldDB" id="A0AAU9Y608"/>
<evidence type="ECO:0000313" key="3">
    <source>
        <dbReference type="Proteomes" id="UP001159428"/>
    </source>
</evidence>
<protein>
    <recommendedName>
        <fullName evidence="1">3-beta hydroxysteroid dehydrogenase/isomerase domain-containing protein</fullName>
    </recommendedName>
</protein>
<dbReference type="Proteomes" id="UP001159428">
    <property type="component" value="Unassembled WGS sequence"/>
</dbReference>
<dbReference type="EMBL" id="CALNXJ010000187">
    <property type="protein sequence ID" value="CAH3168713.1"/>
    <property type="molecule type" value="Genomic_DNA"/>
</dbReference>
<comment type="caution">
    <text evidence="2">The sequence shown here is derived from an EMBL/GenBank/DDBJ whole genome shotgun (WGS) entry which is preliminary data.</text>
</comment>
<dbReference type="Pfam" id="PF01073">
    <property type="entry name" value="3Beta_HSD"/>
    <property type="match status" value="1"/>
</dbReference>
<feature type="domain" description="3-beta hydroxysteroid dehydrogenase/isomerase" evidence="1">
    <location>
        <begin position="1"/>
        <end position="60"/>
    </location>
</feature>
<dbReference type="InterPro" id="IPR002225">
    <property type="entry name" value="3Beta_OHSteriod_DH/Estase"/>
</dbReference>
<sequence>DFVHLNDLVQAHILAGKPLIEADSIAAREGYFTSDDSPLNDFEFFRPLVEGLGNKSPKLKLSITLVYMVVP</sequence>
<reference evidence="2 3" key="1">
    <citation type="submission" date="2022-05" db="EMBL/GenBank/DDBJ databases">
        <authorList>
            <consortium name="Genoscope - CEA"/>
            <person name="William W."/>
        </authorList>
    </citation>
    <scope>NUCLEOTIDE SEQUENCE [LARGE SCALE GENOMIC DNA]</scope>
</reference>
<evidence type="ECO:0000313" key="2">
    <source>
        <dbReference type="EMBL" id="CAH3168713.1"/>
    </source>
</evidence>